<dbReference type="Proteomes" id="UP001448858">
    <property type="component" value="Chromosome"/>
</dbReference>
<comment type="subcellular location">
    <subcellularLocation>
        <location evidence="1">Membrane</location>
        <topology evidence="1">Multi-pass membrane protein</topology>
    </subcellularLocation>
</comment>
<sequence>MNAEPNSTDGARAVHPAAGTAPRKRLHSYGLPARAAAEAVGAFLLVFVGVGLAFFSATGSVSSPLGVGLGAAAAMVAFGYVSGGHFNPAISVASAAAGRTEWKALPVYIVSQLIGAVLAVGILWVVIQGVPELAETRMVFAALANGYGEQSGAGFPLASALLTEVIGAVLLTAVFLGATSGRRPLAGAAFAVGVTYAVLLTFLAPITGGSLNPARSTAVALFAEAAALEQLWLFWAAPVLGALITGLIYRSIDMTAADSAEPDADDDDDFDVDAEDSAVHAEAGTASDRGATAAAAPAPTTGTGTAHTGASGRGSDARNDDEARGFFDGDQDTDGGKPAGRS</sequence>
<feature type="transmembrane region" description="Helical" evidence="8">
    <location>
        <begin position="35"/>
        <end position="55"/>
    </location>
</feature>
<dbReference type="Gene3D" id="1.20.1080.10">
    <property type="entry name" value="Glycerol uptake facilitator protein"/>
    <property type="match status" value="1"/>
</dbReference>
<feature type="transmembrane region" description="Helical" evidence="8">
    <location>
        <begin position="153"/>
        <end position="176"/>
    </location>
</feature>
<keyword evidence="3 6" id="KW-0812">Transmembrane</keyword>
<keyword evidence="2 6" id="KW-0813">Transport</keyword>
<feature type="compositionally biased region" description="Low complexity" evidence="7">
    <location>
        <begin position="283"/>
        <end position="314"/>
    </location>
</feature>
<dbReference type="PANTHER" id="PTHR45724:SF13">
    <property type="entry name" value="AQUAPORIN NIP1-1-RELATED"/>
    <property type="match status" value="1"/>
</dbReference>
<dbReference type="PROSITE" id="PS00221">
    <property type="entry name" value="MIP"/>
    <property type="match status" value="1"/>
</dbReference>
<proteinExistence type="inferred from homology"/>
<feature type="compositionally biased region" description="Basic and acidic residues" evidence="7">
    <location>
        <begin position="315"/>
        <end position="327"/>
    </location>
</feature>
<feature type="transmembrane region" description="Helical" evidence="8">
    <location>
        <begin position="231"/>
        <end position="249"/>
    </location>
</feature>
<dbReference type="EMBL" id="CP151657">
    <property type="protein sequence ID" value="WZP16611.1"/>
    <property type="molecule type" value="Genomic_DNA"/>
</dbReference>
<feature type="region of interest" description="Disordered" evidence="7">
    <location>
        <begin position="276"/>
        <end position="342"/>
    </location>
</feature>
<evidence type="ECO:0000256" key="7">
    <source>
        <dbReference type="SAM" id="MobiDB-lite"/>
    </source>
</evidence>
<evidence type="ECO:0000256" key="3">
    <source>
        <dbReference type="ARBA" id="ARBA00022692"/>
    </source>
</evidence>
<dbReference type="Pfam" id="PF00230">
    <property type="entry name" value="MIP"/>
    <property type="match status" value="1"/>
</dbReference>
<feature type="transmembrane region" description="Helical" evidence="8">
    <location>
        <begin position="188"/>
        <end position="211"/>
    </location>
</feature>
<keyword evidence="5 8" id="KW-0472">Membrane</keyword>
<reference evidence="9 10" key="1">
    <citation type="submission" date="2024-04" db="EMBL/GenBank/DDBJ databases">
        <title>Arthrobacter sp. from Plains bison fecal sample.</title>
        <authorList>
            <person name="Ruzzini A."/>
        </authorList>
    </citation>
    <scope>NUCLEOTIDE SEQUENCE [LARGE SCALE GENOMIC DNA]</scope>
    <source>
        <strain evidence="9 10">EINP1</strain>
    </source>
</reference>
<evidence type="ECO:0000256" key="2">
    <source>
        <dbReference type="ARBA" id="ARBA00022448"/>
    </source>
</evidence>
<dbReference type="RefSeq" id="WP_342024218.1">
    <property type="nucleotide sequence ID" value="NZ_CP151657.1"/>
</dbReference>
<evidence type="ECO:0000313" key="10">
    <source>
        <dbReference type="Proteomes" id="UP001448858"/>
    </source>
</evidence>
<evidence type="ECO:0000256" key="5">
    <source>
        <dbReference type="ARBA" id="ARBA00023136"/>
    </source>
</evidence>
<evidence type="ECO:0000256" key="6">
    <source>
        <dbReference type="RuleBase" id="RU000477"/>
    </source>
</evidence>
<evidence type="ECO:0000256" key="1">
    <source>
        <dbReference type="ARBA" id="ARBA00004141"/>
    </source>
</evidence>
<name>A0ABZ2ZY72_9MICC</name>
<dbReference type="InterPro" id="IPR023271">
    <property type="entry name" value="Aquaporin-like"/>
</dbReference>
<protein>
    <submittedName>
        <fullName evidence="9">Aquaporin</fullName>
    </submittedName>
</protein>
<gene>
    <name evidence="9" type="ORF">AAE021_03190</name>
</gene>
<keyword evidence="10" id="KW-1185">Reference proteome</keyword>
<evidence type="ECO:0000256" key="4">
    <source>
        <dbReference type="ARBA" id="ARBA00022989"/>
    </source>
</evidence>
<accession>A0ABZ2ZY72</accession>
<evidence type="ECO:0000313" key="9">
    <source>
        <dbReference type="EMBL" id="WZP16611.1"/>
    </source>
</evidence>
<comment type="similarity">
    <text evidence="6">Belongs to the MIP/aquaporin (TC 1.A.8) family.</text>
</comment>
<dbReference type="PANTHER" id="PTHR45724">
    <property type="entry name" value="AQUAPORIN NIP2-1"/>
    <property type="match status" value="1"/>
</dbReference>
<organism evidence="9 10">
    <name type="scientific">Arthrobacter citreus</name>
    <dbReference type="NCBI Taxonomy" id="1670"/>
    <lineage>
        <taxon>Bacteria</taxon>
        <taxon>Bacillati</taxon>
        <taxon>Actinomycetota</taxon>
        <taxon>Actinomycetes</taxon>
        <taxon>Micrococcales</taxon>
        <taxon>Micrococcaceae</taxon>
        <taxon>Arthrobacter</taxon>
    </lineage>
</organism>
<evidence type="ECO:0000256" key="8">
    <source>
        <dbReference type="SAM" id="Phobius"/>
    </source>
</evidence>
<dbReference type="InterPro" id="IPR022357">
    <property type="entry name" value="MIP_CS"/>
</dbReference>
<feature type="transmembrane region" description="Helical" evidence="8">
    <location>
        <begin position="61"/>
        <end position="83"/>
    </location>
</feature>
<dbReference type="InterPro" id="IPR000425">
    <property type="entry name" value="MIP"/>
</dbReference>
<dbReference type="SUPFAM" id="SSF81338">
    <property type="entry name" value="Aquaporin-like"/>
    <property type="match status" value="1"/>
</dbReference>
<keyword evidence="4 8" id="KW-1133">Transmembrane helix</keyword>
<feature type="transmembrane region" description="Helical" evidence="8">
    <location>
        <begin position="104"/>
        <end position="127"/>
    </location>
</feature>
<dbReference type="PRINTS" id="PR00783">
    <property type="entry name" value="MINTRINSICP"/>
</dbReference>
<dbReference type="InterPro" id="IPR034294">
    <property type="entry name" value="Aquaporin_transptr"/>
</dbReference>